<protein>
    <submittedName>
        <fullName evidence="4">ADP-ribose pyrophosphatase YjhB (NUDIX family)</fullName>
    </submittedName>
</protein>
<gene>
    <name evidence="4" type="ORF">FHR92_004283</name>
</gene>
<evidence type="ECO:0000256" key="2">
    <source>
        <dbReference type="ARBA" id="ARBA00022801"/>
    </source>
</evidence>
<evidence type="ECO:0000313" key="5">
    <source>
        <dbReference type="Proteomes" id="UP000567067"/>
    </source>
</evidence>
<proteinExistence type="predicted"/>
<feature type="domain" description="Nudix hydrolase" evidence="3">
    <location>
        <begin position="15"/>
        <end position="147"/>
    </location>
</feature>
<dbReference type="InterPro" id="IPR000086">
    <property type="entry name" value="NUDIX_hydrolase_dom"/>
</dbReference>
<dbReference type="Proteomes" id="UP000567067">
    <property type="component" value="Unassembled WGS sequence"/>
</dbReference>
<evidence type="ECO:0000259" key="3">
    <source>
        <dbReference type="PROSITE" id="PS51462"/>
    </source>
</evidence>
<dbReference type="Pfam" id="PF00293">
    <property type="entry name" value="NUDIX"/>
    <property type="match status" value="1"/>
</dbReference>
<sequence length="149" mass="16444">MGTITGLGTKVGTEPIIMAGSCVLVFNSLGHLLLQRQNENLDWSLIEGVMEPGESLEETAARGLFKETGLRAKTYQLVTVLSGNATNDEYPHEDVYNVRAIFVAKEVEGELHNHVDQGIECKFFCLETALPNLNPSTEYVLKKTGYLLQ</sequence>
<organism evidence="4 5">
    <name type="scientific">Fontibacillus solani</name>
    <dbReference type="NCBI Taxonomy" id="1572857"/>
    <lineage>
        <taxon>Bacteria</taxon>
        <taxon>Bacillati</taxon>
        <taxon>Bacillota</taxon>
        <taxon>Bacilli</taxon>
        <taxon>Bacillales</taxon>
        <taxon>Paenibacillaceae</taxon>
        <taxon>Fontibacillus</taxon>
    </lineage>
</organism>
<dbReference type="EMBL" id="JACJIP010000036">
    <property type="protein sequence ID" value="MBA9087790.1"/>
    <property type="molecule type" value="Genomic_DNA"/>
</dbReference>
<comment type="caution">
    <text evidence="4">The sequence shown here is derived from an EMBL/GenBank/DDBJ whole genome shotgun (WGS) entry which is preliminary data.</text>
</comment>
<keyword evidence="5" id="KW-1185">Reference proteome</keyword>
<evidence type="ECO:0000313" key="4">
    <source>
        <dbReference type="EMBL" id="MBA9087790.1"/>
    </source>
</evidence>
<dbReference type="InterPro" id="IPR015797">
    <property type="entry name" value="NUDIX_hydrolase-like_dom_sf"/>
</dbReference>
<dbReference type="RefSeq" id="WP_182538957.1">
    <property type="nucleotide sequence ID" value="NZ_JACJIP010000036.1"/>
</dbReference>
<accession>A0A7W3SX63</accession>
<dbReference type="PANTHER" id="PTHR43046:SF14">
    <property type="entry name" value="MUTT_NUDIX FAMILY PROTEIN"/>
    <property type="match status" value="1"/>
</dbReference>
<dbReference type="SUPFAM" id="SSF55811">
    <property type="entry name" value="Nudix"/>
    <property type="match status" value="1"/>
</dbReference>
<dbReference type="PROSITE" id="PS51462">
    <property type="entry name" value="NUDIX"/>
    <property type="match status" value="1"/>
</dbReference>
<dbReference type="PANTHER" id="PTHR43046">
    <property type="entry name" value="GDP-MANNOSE MANNOSYL HYDROLASE"/>
    <property type="match status" value="1"/>
</dbReference>
<keyword evidence="2" id="KW-0378">Hydrolase</keyword>
<dbReference type="GO" id="GO:0016787">
    <property type="term" value="F:hydrolase activity"/>
    <property type="evidence" value="ECO:0007669"/>
    <property type="project" value="UniProtKB-KW"/>
</dbReference>
<name>A0A7W3SX63_9BACL</name>
<dbReference type="AlphaFoldDB" id="A0A7W3SX63"/>
<comment type="cofactor">
    <cofactor evidence="1">
        <name>Mg(2+)</name>
        <dbReference type="ChEBI" id="CHEBI:18420"/>
    </cofactor>
</comment>
<dbReference type="Gene3D" id="3.90.79.10">
    <property type="entry name" value="Nucleoside Triphosphate Pyrophosphohydrolase"/>
    <property type="match status" value="1"/>
</dbReference>
<evidence type="ECO:0000256" key="1">
    <source>
        <dbReference type="ARBA" id="ARBA00001946"/>
    </source>
</evidence>
<reference evidence="4 5" key="1">
    <citation type="submission" date="2020-08" db="EMBL/GenBank/DDBJ databases">
        <title>Genomic Encyclopedia of Type Strains, Phase III (KMG-III): the genomes of soil and plant-associated and newly described type strains.</title>
        <authorList>
            <person name="Whitman W."/>
        </authorList>
    </citation>
    <scope>NUCLEOTIDE SEQUENCE [LARGE SCALE GENOMIC DNA]</scope>
    <source>
        <strain evidence="4 5">CECT 8693</strain>
    </source>
</reference>